<name>A0A4C1YRA5_EUMVA</name>
<dbReference type="AlphaFoldDB" id="A0A4C1YRA5"/>
<accession>A0A4C1YRA5</accession>
<comment type="caution">
    <text evidence="2">The sequence shown here is derived from an EMBL/GenBank/DDBJ whole genome shotgun (WGS) entry which is preliminary data.</text>
</comment>
<dbReference type="EMBL" id="BGZK01001311">
    <property type="protein sequence ID" value="GBP76957.1"/>
    <property type="molecule type" value="Genomic_DNA"/>
</dbReference>
<keyword evidence="3" id="KW-1185">Reference proteome</keyword>
<feature type="region of interest" description="Disordered" evidence="1">
    <location>
        <begin position="23"/>
        <end position="43"/>
    </location>
</feature>
<evidence type="ECO:0000313" key="3">
    <source>
        <dbReference type="Proteomes" id="UP000299102"/>
    </source>
</evidence>
<proteinExistence type="predicted"/>
<evidence type="ECO:0000313" key="2">
    <source>
        <dbReference type="EMBL" id="GBP76957.1"/>
    </source>
</evidence>
<protein>
    <submittedName>
        <fullName evidence="2">Uncharacterized protein</fullName>
    </submittedName>
</protein>
<organism evidence="2 3">
    <name type="scientific">Eumeta variegata</name>
    <name type="common">Bagworm moth</name>
    <name type="synonym">Eumeta japonica</name>
    <dbReference type="NCBI Taxonomy" id="151549"/>
    <lineage>
        <taxon>Eukaryota</taxon>
        <taxon>Metazoa</taxon>
        <taxon>Ecdysozoa</taxon>
        <taxon>Arthropoda</taxon>
        <taxon>Hexapoda</taxon>
        <taxon>Insecta</taxon>
        <taxon>Pterygota</taxon>
        <taxon>Neoptera</taxon>
        <taxon>Endopterygota</taxon>
        <taxon>Lepidoptera</taxon>
        <taxon>Glossata</taxon>
        <taxon>Ditrysia</taxon>
        <taxon>Tineoidea</taxon>
        <taxon>Psychidae</taxon>
        <taxon>Oiketicinae</taxon>
        <taxon>Eumeta</taxon>
    </lineage>
</organism>
<dbReference type="Proteomes" id="UP000299102">
    <property type="component" value="Unassembled WGS sequence"/>
</dbReference>
<evidence type="ECO:0000256" key="1">
    <source>
        <dbReference type="SAM" id="MobiDB-lite"/>
    </source>
</evidence>
<sequence length="90" mass="10583">MFYYACEDREPRQHTRPYALTHASTYPTRQTHTHASPNTGTTVRWSPVCRKASIELQYHAPNFAAMKFVTKASQWRRIATRRRRRKSMGA</sequence>
<gene>
    <name evidence="2" type="ORF">EVAR_45037_1</name>
</gene>
<reference evidence="2 3" key="1">
    <citation type="journal article" date="2019" name="Commun. Biol.">
        <title>The bagworm genome reveals a unique fibroin gene that provides high tensile strength.</title>
        <authorList>
            <person name="Kono N."/>
            <person name="Nakamura H."/>
            <person name="Ohtoshi R."/>
            <person name="Tomita M."/>
            <person name="Numata K."/>
            <person name="Arakawa K."/>
        </authorList>
    </citation>
    <scope>NUCLEOTIDE SEQUENCE [LARGE SCALE GENOMIC DNA]</scope>
</reference>